<comment type="caution">
    <text evidence="1">The sequence shown here is derived from an EMBL/GenBank/DDBJ whole genome shotgun (WGS) entry which is preliminary data.</text>
</comment>
<reference evidence="1" key="1">
    <citation type="submission" date="2023-04" db="EMBL/GenBank/DDBJ databases">
        <title>Draft Genome sequencing of Naganishia species isolated from polar environments using Oxford Nanopore Technology.</title>
        <authorList>
            <person name="Leo P."/>
            <person name="Venkateswaran K."/>
        </authorList>
    </citation>
    <scope>NUCLEOTIDE SEQUENCE</scope>
    <source>
        <strain evidence="1">MNA-CCFEE 5423</strain>
    </source>
</reference>
<protein>
    <submittedName>
        <fullName evidence="1">Uncharacterized protein</fullName>
    </submittedName>
</protein>
<organism evidence="1 2">
    <name type="scientific">Naganishia friedmannii</name>
    <dbReference type="NCBI Taxonomy" id="89922"/>
    <lineage>
        <taxon>Eukaryota</taxon>
        <taxon>Fungi</taxon>
        <taxon>Dikarya</taxon>
        <taxon>Basidiomycota</taxon>
        <taxon>Agaricomycotina</taxon>
        <taxon>Tremellomycetes</taxon>
        <taxon>Filobasidiales</taxon>
        <taxon>Filobasidiaceae</taxon>
        <taxon>Naganishia</taxon>
    </lineage>
</organism>
<keyword evidence="2" id="KW-1185">Reference proteome</keyword>
<accession>A0ACC2V070</accession>
<name>A0ACC2V070_9TREE</name>
<dbReference type="Proteomes" id="UP001227268">
    <property type="component" value="Unassembled WGS sequence"/>
</dbReference>
<dbReference type="EMBL" id="JASBWT010000040">
    <property type="protein sequence ID" value="KAJ9092266.1"/>
    <property type="molecule type" value="Genomic_DNA"/>
</dbReference>
<sequence length="157" mass="16950">MSKEELSQRSESKDKTGSTIPQAAVVAEEKETWRGCVVLCGCTLLSSSSVVTSLHPPYLPSAAFVDVFSPAWKQTYYASKYSSYSESIVALVGGILAFVGREVRGTGGREEGLLGKEWEVYVGSRRQHGSRARKGHQIPVRDAGVGKASTGYACMRV</sequence>
<evidence type="ECO:0000313" key="1">
    <source>
        <dbReference type="EMBL" id="KAJ9092266.1"/>
    </source>
</evidence>
<proteinExistence type="predicted"/>
<gene>
    <name evidence="1" type="ORF">QFC21_006908</name>
</gene>
<evidence type="ECO:0000313" key="2">
    <source>
        <dbReference type="Proteomes" id="UP001227268"/>
    </source>
</evidence>